<evidence type="ECO:0000256" key="1">
    <source>
        <dbReference type="SAM" id="MobiDB-lite"/>
    </source>
</evidence>
<evidence type="ECO:0000313" key="4">
    <source>
        <dbReference type="Proteomes" id="UP000298460"/>
    </source>
</evidence>
<keyword evidence="2" id="KW-1133">Transmembrane helix</keyword>
<dbReference type="Proteomes" id="UP000298460">
    <property type="component" value="Unassembled WGS sequence"/>
</dbReference>
<organism evidence="3 4">
    <name type="scientific">Desulfosporosinus fructosivorans</name>
    <dbReference type="NCBI Taxonomy" id="2018669"/>
    <lineage>
        <taxon>Bacteria</taxon>
        <taxon>Bacillati</taxon>
        <taxon>Bacillota</taxon>
        <taxon>Clostridia</taxon>
        <taxon>Eubacteriales</taxon>
        <taxon>Desulfitobacteriaceae</taxon>
        <taxon>Desulfosporosinus</taxon>
    </lineage>
</organism>
<dbReference type="AlphaFoldDB" id="A0A4Z0R538"/>
<keyword evidence="2" id="KW-0472">Membrane</keyword>
<evidence type="ECO:0000313" key="3">
    <source>
        <dbReference type="EMBL" id="TGE37918.1"/>
    </source>
</evidence>
<keyword evidence="4" id="KW-1185">Reference proteome</keyword>
<dbReference type="EMBL" id="SPQQ01000004">
    <property type="protein sequence ID" value="TGE37918.1"/>
    <property type="molecule type" value="Genomic_DNA"/>
</dbReference>
<evidence type="ECO:0000256" key="2">
    <source>
        <dbReference type="SAM" id="Phobius"/>
    </source>
</evidence>
<sequence length="125" mass="14241">MDVILSYLQNYWGIILFIIGFVIFLVTQGKSKAVQIILSLMLRAEKEAESLVLKTGDQKLGFVVEKGYRLLPMTVRLFITYTMFEDMAKLLYASAKNYLSGLNTTHENQKPKQEQIQELKATDSG</sequence>
<accession>A0A4Z0R538</accession>
<protein>
    <submittedName>
        <fullName evidence="3">Uncharacterized protein</fullName>
    </submittedName>
</protein>
<name>A0A4Z0R538_9FIRM</name>
<proteinExistence type="predicted"/>
<keyword evidence="2" id="KW-0812">Transmembrane</keyword>
<feature type="region of interest" description="Disordered" evidence="1">
    <location>
        <begin position="104"/>
        <end position="125"/>
    </location>
</feature>
<comment type="caution">
    <text evidence="3">The sequence shown here is derived from an EMBL/GenBank/DDBJ whole genome shotgun (WGS) entry which is preliminary data.</text>
</comment>
<reference evidence="3 4" key="1">
    <citation type="submission" date="2019-03" db="EMBL/GenBank/DDBJ databases">
        <title>Draft Genome Sequence of Desulfosporosinus fructosivorans Strain 63.6F, Isolated from Marine Sediment in the Baltic Sea.</title>
        <authorList>
            <person name="Hausmann B."/>
            <person name="Vandieken V."/>
            <person name="Pjevac P."/>
            <person name="Schreck K."/>
            <person name="Herbold C.W."/>
            <person name="Loy A."/>
        </authorList>
    </citation>
    <scope>NUCLEOTIDE SEQUENCE [LARGE SCALE GENOMIC DNA]</scope>
    <source>
        <strain evidence="3 4">63.6F</strain>
    </source>
</reference>
<dbReference type="OrthoDB" id="1798947at2"/>
<gene>
    <name evidence="3" type="ORF">E4K67_12910</name>
</gene>
<feature type="transmembrane region" description="Helical" evidence="2">
    <location>
        <begin position="6"/>
        <end position="26"/>
    </location>
</feature>
<feature type="compositionally biased region" description="Basic and acidic residues" evidence="1">
    <location>
        <begin position="107"/>
        <end position="125"/>
    </location>
</feature>